<dbReference type="InterPro" id="IPR006571">
    <property type="entry name" value="TLDc_dom"/>
</dbReference>
<dbReference type="PROSITE" id="PS51782">
    <property type="entry name" value="LYSM"/>
    <property type="match status" value="1"/>
</dbReference>
<reference evidence="6 7" key="1">
    <citation type="submission" date="2025-05" db="UniProtKB">
        <authorList>
            <consortium name="RefSeq"/>
        </authorList>
    </citation>
    <scope>IDENTIFICATION</scope>
</reference>
<feature type="compositionally biased region" description="Low complexity" evidence="2">
    <location>
        <begin position="170"/>
        <end position="183"/>
    </location>
</feature>
<gene>
    <name evidence="6 7" type="primary">NCOA7</name>
</gene>
<feature type="domain" description="TLDc" evidence="4">
    <location>
        <begin position="784"/>
        <end position="945"/>
    </location>
</feature>
<dbReference type="GeneID" id="103118158"/>
<keyword evidence="6 7" id="KW-0675">Receptor</keyword>
<feature type="compositionally biased region" description="Polar residues" evidence="2">
    <location>
        <begin position="463"/>
        <end position="480"/>
    </location>
</feature>
<feature type="compositionally biased region" description="Polar residues" evidence="2">
    <location>
        <begin position="25"/>
        <end position="38"/>
    </location>
</feature>
<evidence type="ECO:0000313" key="5">
    <source>
        <dbReference type="Proteomes" id="UP001652624"/>
    </source>
</evidence>
<comment type="similarity">
    <text evidence="1">Belongs to the OXR1 family.</text>
</comment>
<dbReference type="SMART" id="SM00584">
    <property type="entry name" value="TLDc"/>
    <property type="match status" value="1"/>
</dbReference>
<dbReference type="PROSITE" id="PS51886">
    <property type="entry name" value="TLDC"/>
    <property type="match status" value="1"/>
</dbReference>
<feature type="region of interest" description="Disordered" evidence="2">
    <location>
        <begin position="463"/>
        <end position="482"/>
    </location>
</feature>
<name>A0ABM3XCE6_ERIEU</name>
<dbReference type="Proteomes" id="UP001652624">
    <property type="component" value="Chromosome 4"/>
</dbReference>
<feature type="region of interest" description="Disordered" evidence="2">
    <location>
        <begin position="333"/>
        <end position="373"/>
    </location>
</feature>
<feature type="compositionally biased region" description="Basic and acidic residues" evidence="2">
    <location>
        <begin position="1"/>
        <end position="12"/>
    </location>
</feature>
<feature type="region of interest" description="Disordered" evidence="2">
    <location>
        <begin position="596"/>
        <end position="624"/>
    </location>
</feature>
<sequence length="945" mass="106949">MDTKEEKKERKQSYFARLKKKKQAKQNTETASAVATKTHTGKEEAETVTLEQEKCHTAVEQECITDEKKKRKNNQLKEIRRTELKRYYSIDDIQNKAHDKKEKKMVVQKPHGTMEYTAGSQDTLNSIALKFNVTPNKLVELNKLFTHTIVPGQVLFVPDTNFPSGTIRLSSSSPGATVSPSSSDAEYDKLPDADLARKALKPIERVLSSTSEEDEPGVVKFLKMNCRYFTDGKGVVGGVMIVTPNNIMFDPHKSDPLVIENGCEEYGLICPMEEVVSIALYNDISHMKIKDALPSDLPQDLCPLYRPGEWEDLASENDINPFNKFKYLNKEKRQQNEERTITSDSRLTRSLEKSTEHTDIKPSDSSVSGKLKRIESSTEDSIVSVEATNESSTMTKVIKEPSDTHAAFKSIAKENSLLGDDDDFVNLEELSSQTESELDKRDASKECLSLNREELRKAKSQIVSSTETQVQSTPNFSGTESDAELKGALDLETCEKQDIMPEVNKQSGSPENQVENTLNIQEDLDKVKLIEYYLSKNKEGPQLSKNLQKAELSDGKSLEPVGIDITLSRSFPQASDSPSEGNKELTITCAKEKEPFPLQLEGNTSKESLDSSLDSTLDSSCQGTQMDNKSEIQLWLLKRIQVPIEDMLPSKEEKSKTPPMFLCIKVGKPMRKSFAAHSAAMVQQYGKRRKQPEYWFAVPRERVDHLYTFFVQWSPDIYGKDAKEQGFVVVEKEELNMIDNFFSEPTTKSWEIITVEEAKRRKSTCSYYEEEDEEALPILQPHSALLENMHVEQLARRLPARVQGYPWRLAYSTLEHGTSLKTLYRKSASLDSPVLLVIKDMDNQIFGAYATHPFKFSDHYYGTGETFLYTFSPNFKVFKWSGENSYFINGDISSLELGGGGGRFGLWLDADLYHGRSNSCSTFNNDILSKKEDFIVQDLEVWTFE</sequence>
<protein>
    <submittedName>
        <fullName evidence="6 7">Nuclear receptor coactivator 7 isoform X1</fullName>
    </submittedName>
</protein>
<dbReference type="InterPro" id="IPR036779">
    <property type="entry name" value="LysM_dom_sf"/>
</dbReference>
<dbReference type="SMART" id="SM00257">
    <property type="entry name" value="LysM"/>
    <property type="match status" value="1"/>
</dbReference>
<dbReference type="SUPFAM" id="SSF54106">
    <property type="entry name" value="LysM domain"/>
    <property type="match status" value="1"/>
</dbReference>
<dbReference type="PANTHER" id="PTHR23354">
    <property type="entry name" value="NUCLEOLAR PROTEIN 7/ESTROGEN RECEPTOR COACTIVATOR-RELATED"/>
    <property type="match status" value="1"/>
</dbReference>
<dbReference type="RefSeq" id="XP_060046487.1">
    <property type="nucleotide sequence ID" value="XM_060190504.1"/>
</dbReference>
<organism evidence="5 6">
    <name type="scientific">Erinaceus europaeus</name>
    <name type="common">Western European hedgehog</name>
    <dbReference type="NCBI Taxonomy" id="9365"/>
    <lineage>
        <taxon>Eukaryota</taxon>
        <taxon>Metazoa</taxon>
        <taxon>Chordata</taxon>
        <taxon>Craniata</taxon>
        <taxon>Vertebrata</taxon>
        <taxon>Euteleostomi</taxon>
        <taxon>Mammalia</taxon>
        <taxon>Eutheria</taxon>
        <taxon>Laurasiatheria</taxon>
        <taxon>Eulipotyphla</taxon>
        <taxon>Erinaceidae</taxon>
        <taxon>Erinaceinae</taxon>
        <taxon>Erinaceus</taxon>
    </lineage>
</organism>
<proteinExistence type="inferred from homology"/>
<evidence type="ECO:0000313" key="6">
    <source>
        <dbReference type="RefSeq" id="XP_060046487.1"/>
    </source>
</evidence>
<evidence type="ECO:0000259" key="4">
    <source>
        <dbReference type="PROSITE" id="PS51886"/>
    </source>
</evidence>
<feature type="domain" description="LysM" evidence="3">
    <location>
        <begin position="114"/>
        <end position="157"/>
    </location>
</feature>
<feature type="region of interest" description="Disordered" evidence="2">
    <location>
        <begin position="166"/>
        <end position="188"/>
    </location>
</feature>
<evidence type="ECO:0000259" key="3">
    <source>
        <dbReference type="PROSITE" id="PS51782"/>
    </source>
</evidence>
<dbReference type="PANTHER" id="PTHR23354:SF68">
    <property type="entry name" value="NUCLEAR RECEPTOR COACTIVATOR 7"/>
    <property type="match status" value="1"/>
</dbReference>
<keyword evidence="5" id="KW-1185">Reference proteome</keyword>
<dbReference type="Pfam" id="PF07534">
    <property type="entry name" value="TLD"/>
    <property type="match status" value="1"/>
</dbReference>
<evidence type="ECO:0000256" key="2">
    <source>
        <dbReference type="SAM" id="MobiDB-lite"/>
    </source>
</evidence>
<feature type="compositionally biased region" description="Basic and acidic residues" evidence="2">
    <location>
        <begin position="40"/>
        <end position="49"/>
    </location>
</feature>
<dbReference type="InterPro" id="IPR018392">
    <property type="entry name" value="LysM"/>
</dbReference>
<feature type="region of interest" description="Disordered" evidence="2">
    <location>
        <begin position="1"/>
        <end position="49"/>
    </location>
</feature>
<feature type="compositionally biased region" description="Low complexity" evidence="2">
    <location>
        <begin position="610"/>
        <end position="620"/>
    </location>
</feature>
<evidence type="ECO:0000313" key="7">
    <source>
        <dbReference type="RefSeq" id="XP_060046488.1"/>
    </source>
</evidence>
<dbReference type="Gene3D" id="3.10.350.10">
    <property type="entry name" value="LysM domain"/>
    <property type="match status" value="1"/>
</dbReference>
<feature type="compositionally biased region" description="Basic and acidic residues" evidence="2">
    <location>
        <begin position="333"/>
        <end position="362"/>
    </location>
</feature>
<dbReference type="Pfam" id="PF01476">
    <property type="entry name" value="LysM"/>
    <property type="match status" value="1"/>
</dbReference>
<dbReference type="RefSeq" id="XP_060046488.1">
    <property type="nucleotide sequence ID" value="XM_060190505.1"/>
</dbReference>
<accession>A0ABM3XCE6</accession>
<dbReference type="CDD" id="cd00118">
    <property type="entry name" value="LysM"/>
    <property type="match status" value="1"/>
</dbReference>
<evidence type="ECO:0000256" key="1">
    <source>
        <dbReference type="ARBA" id="ARBA00009540"/>
    </source>
</evidence>